<dbReference type="GeneID" id="95779406"/>
<feature type="region of interest" description="Disordered" evidence="1">
    <location>
        <begin position="1"/>
        <end position="24"/>
    </location>
</feature>
<accession>A0A4Q1QT98</accession>
<organism evidence="2 3">
    <name type="scientific">Streptomyces sioyaensis</name>
    <dbReference type="NCBI Taxonomy" id="67364"/>
    <lineage>
        <taxon>Bacteria</taxon>
        <taxon>Bacillati</taxon>
        <taxon>Actinomycetota</taxon>
        <taxon>Actinomycetes</taxon>
        <taxon>Kitasatosporales</taxon>
        <taxon>Streptomycetaceae</taxon>
        <taxon>Streptomyces</taxon>
    </lineage>
</organism>
<reference evidence="2 3" key="1">
    <citation type="submission" date="2019-01" db="EMBL/GenBank/DDBJ databases">
        <title>Draft genome sequences of the type strain Streptomyces sioyaensis DSM 40032 and its novel strain, TM32, a thermotolerant antibiotics-producing actinobacterium.</title>
        <authorList>
            <person name="Nakaew N."/>
            <person name="Lumyong S."/>
            <person name="Sloan W.T."/>
            <person name="Sungthong R."/>
        </authorList>
    </citation>
    <scope>NUCLEOTIDE SEQUENCE [LARGE SCALE GENOMIC DNA]</scope>
    <source>
        <strain evidence="2 3">DSM 40032</strain>
    </source>
</reference>
<proteinExistence type="predicted"/>
<dbReference type="Proteomes" id="UP000289482">
    <property type="component" value="Unassembled WGS sequence"/>
</dbReference>
<feature type="compositionally biased region" description="Basic and acidic residues" evidence="1">
    <location>
        <begin position="10"/>
        <end position="20"/>
    </location>
</feature>
<evidence type="ECO:0000313" key="2">
    <source>
        <dbReference type="EMBL" id="RXS66337.1"/>
    </source>
</evidence>
<protein>
    <submittedName>
        <fullName evidence="2">Uncharacterized protein</fullName>
    </submittedName>
</protein>
<evidence type="ECO:0000313" key="3">
    <source>
        <dbReference type="Proteomes" id="UP000289482"/>
    </source>
</evidence>
<comment type="caution">
    <text evidence="2">The sequence shown here is derived from an EMBL/GenBank/DDBJ whole genome shotgun (WGS) entry which is preliminary data.</text>
</comment>
<dbReference type="RefSeq" id="WP_129248247.1">
    <property type="nucleotide sequence ID" value="NZ_JABZEL010000008.1"/>
</dbReference>
<dbReference type="AlphaFoldDB" id="A0A4Q1QT98"/>
<sequence>MTGNNAFTHPGDREYPIEERDLSEEQNEHLTSALRAVRDNADAPSELQDVARKMLGGRLELKDVLDDPSGFRALTDGIAGMRESWRSMSPQDRQAVRAKVEEKAAEAEAEGVGATYRPREA</sequence>
<dbReference type="EMBL" id="SDIF01000038">
    <property type="protein sequence ID" value="RXS66337.1"/>
    <property type="molecule type" value="Genomic_DNA"/>
</dbReference>
<gene>
    <name evidence="2" type="ORF">EST54_15710</name>
</gene>
<evidence type="ECO:0000256" key="1">
    <source>
        <dbReference type="SAM" id="MobiDB-lite"/>
    </source>
</evidence>
<name>A0A4Q1QT98_9ACTN</name>
<keyword evidence="3" id="KW-1185">Reference proteome</keyword>
<feature type="region of interest" description="Disordered" evidence="1">
    <location>
        <begin position="101"/>
        <end position="121"/>
    </location>
</feature>